<proteinExistence type="predicted"/>
<evidence type="ECO:0000313" key="1">
    <source>
        <dbReference type="EMBL" id="MBK1660003.1"/>
    </source>
</evidence>
<name>A0ABS1D0F6_9PROT</name>
<sequence length="187" mass="19619">MLVQGCATVTSGTTHSMAVLTEPPGAVCQVKRDWQVIGVVNPTPGTISISKSSRDLAIDCSRQGNQPGASVVPAEFQAMTLGNILLGGVIGLAVDAASGALGAYPANVTVVLAPAQFDGLTERDRFYANRADDIRRSFGDRIDTVRRNCTPGAPAVCADSIKLLESQRDDELRQLDSLRLAAPVRGA</sequence>
<dbReference type="RefSeq" id="WP_133221406.1">
    <property type="nucleotide sequence ID" value="NZ_NRSG01000139.1"/>
</dbReference>
<keyword evidence="2" id="KW-1185">Reference proteome</keyword>
<accession>A0ABS1D0F6</accession>
<gene>
    <name evidence="1" type="ORF">CKO45_17375</name>
</gene>
<evidence type="ECO:0000313" key="2">
    <source>
        <dbReference type="Proteomes" id="UP000697995"/>
    </source>
</evidence>
<evidence type="ECO:0008006" key="3">
    <source>
        <dbReference type="Google" id="ProtNLM"/>
    </source>
</evidence>
<dbReference type="EMBL" id="NRSG01000139">
    <property type="protein sequence ID" value="MBK1660003.1"/>
    <property type="molecule type" value="Genomic_DNA"/>
</dbReference>
<reference evidence="1 2" key="1">
    <citation type="journal article" date="2020" name="Microorganisms">
        <title>Osmotic Adaptation and Compatible Solute Biosynthesis of Phototrophic Bacteria as Revealed from Genome Analyses.</title>
        <authorList>
            <person name="Imhoff J.F."/>
            <person name="Rahn T."/>
            <person name="Kunzel S."/>
            <person name="Keller A."/>
            <person name="Neulinger S.C."/>
        </authorList>
    </citation>
    <scope>NUCLEOTIDE SEQUENCE [LARGE SCALE GENOMIC DNA]</scope>
    <source>
        <strain evidence="1 2">DSM 15382</strain>
    </source>
</reference>
<protein>
    <recommendedName>
        <fullName evidence="3">Lipoprotein</fullName>
    </recommendedName>
</protein>
<comment type="caution">
    <text evidence="1">The sequence shown here is derived from an EMBL/GenBank/DDBJ whole genome shotgun (WGS) entry which is preliminary data.</text>
</comment>
<dbReference type="Proteomes" id="UP000697995">
    <property type="component" value="Unassembled WGS sequence"/>
</dbReference>
<organism evidence="1 2">
    <name type="scientific">Paracraurococcus ruber</name>
    <dbReference type="NCBI Taxonomy" id="77675"/>
    <lineage>
        <taxon>Bacteria</taxon>
        <taxon>Pseudomonadati</taxon>
        <taxon>Pseudomonadota</taxon>
        <taxon>Alphaproteobacteria</taxon>
        <taxon>Acetobacterales</taxon>
        <taxon>Roseomonadaceae</taxon>
        <taxon>Paracraurococcus</taxon>
    </lineage>
</organism>